<evidence type="ECO:0000256" key="1">
    <source>
        <dbReference type="SAM" id="SignalP"/>
    </source>
</evidence>
<protein>
    <submittedName>
        <fullName evidence="2">Uncharacterized protein</fullName>
    </submittedName>
</protein>
<accession>A0A4U6W987</accession>
<feature type="chain" id="PRO_5020654335" evidence="1">
    <location>
        <begin position="18"/>
        <end position="133"/>
    </location>
</feature>
<dbReference type="EMBL" id="CM016552">
    <property type="protein sequence ID" value="TKW38294.1"/>
    <property type="molecule type" value="Genomic_DNA"/>
</dbReference>
<keyword evidence="3" id="KW-1185">Reference proteome</keyword>
<gene>
    <name evidence="2" type="ORF">SEVIR_1G105300v2</name>
</gene>
<feature type="signal peptide" evidence="1">
    <location>
        <begin position="1"/>
        <end position="17"/>
    </location>
</feature>
<proteinExistence type="predicted"/>
<evidence type="ECO:0000313" key="3">
    <source>
        <dbReference type="Proteomes" id="UP000298652"/>
    </source>
</evidence>
<dbReference type="Gramene" id="TKW38294">
    <property type="protein sequence ID" value="TKW38294"/>
    <property type="gene ID" value="SEVIR_1G105300v2"/>
</dbReference>
<evidence type="ECO:0000313" key="2">
    <source>
        <dbReference type="EMBL" id="TKW38294.1"/>
    </source>
</evidence>
<keyword evidence="1" id="KW-0732">Signal</keyword>
<dbReference type="OMA" id="WIWANSI"/>
<sequence>MAKYIWSLVALVVGANCRPYNLEQFWIWANSILQSGRKFHMVGLSTICWDIWLARNSVCFDRKIIRSPTEIICSASSFLMFWVELQKGGRQAKLKERAEALKTTALQFHPQRLHRVMQEWYCFSRRMAFVKMM</sequence>
<name>A0A4U6W987_SETVI</name>
<dbReference type="AlphaFoldDB" id="A0A4U6W987"/>
<organism evidence="2 3">
    <name type="scientific">Setaria viridis</name>
    <name type="common">Green bristlegrass</name>
    <name type="synonym">Setaria italica subsp. viridis</name>
    <dbReference type="NCBI Taxonomy" id="4556"/>
    <lineage>
        <taxon>Eukaryota</taxon>
        <taxon>Viridiplantae</taxon>
        <taxon>Streptophyta</taxon>
        <taxon>Embryophyta</taxon>
        <taxon>Tracheophyta</taxon>
        <taxon>Spermatophyta</taxon>
        <taxon>Magnoliopsida</taxon>
        <taxon>Liliopsida</taxon>
        <taxon>Poales</taxon>
        <taxon>Poaceae</taxon>
        <taxon>PACMAD clade</taxon>
        <taxon>Panicoideae</taxon>
        <taxon>Panicodae</taxon>
        <taxon>Paniceae</taxon>
        <taxon>Cenchrinae</taxon>
        <taxon>Setaria</taxon>
    </lineage>
</organism>
<dbReference type="Proteomes" id="UP000298652">
    <property type="component" value="Chromosome 1"/>
</dbReference>
<reference evidence="2" key="1">
    <citation type="submission" date="2019-03" db="EMBL/GenBank/DDBJ databases">
        <title>WGS assembly of Setaria viridis.</title>
        <authorList>
            <person name="Huang P."/>
            <person name="Jenkins J."/>
            <person name="Grimwood J."/>
            <person name="Barry K."/>
            <person name="Healey A."/>
            <person name="Mamidi S."/>
            <person name="Sreedasyam A."/>
            <person name="Shu S."/>
            <person name="Feldman M."/>
            <person name="Wu J."/>
            <person name="Yu Y."/>
            <person name="Chen C."/>
            <person name="Johnson J."/>
            <person name="Rokhsar D."/>
            <person name="Baxter I."/>
            <person name="Schmutz J."/>
            <person name="Brutnell T."/>
            <person name="Kellogg E."/>
        </authorList>
    </citation>
    <scope>NUCLEOTIDE SEQUENCE [LARGE SCALE GENOMIC DNA]</scope>
</reference>